<dbReference type="InterPro" id="IPR054612">
    <property type="entry name" value="Phage_capsid-like_C"/>
</dbReference>
<dbReference type="SUPFAM" id="SSF56563">
    <property type="entry name" value="Major capsid protein gp5"/>
    <property type="match status" value="1"/>
</dbReference>
<evidence type="ECO:0000313" key="4">
    <source>
        <dbReference type="Proteomes" id="UP000284046"/>
    </source>
</evidence>
<evidence type="ECO:0000259" key="2">
    <source>
        <dbReference type="Pfam" id="PF05065"/>
    </source>
</evidence>
<dbReference type="AlphaFoldDB" id="A0A2T0FU91"/>
<sequence>MSMTINITKLPRYQEAVTKFTEAVTNGAEAEQRNELYADAMSIMGEELLEVVSDASKKEAEELFNNFQKNPKLTANEIKFFNEINKEVGSKNGILIPEETYNQVFDELTTEHPLLSIINFKNAGMRLKALTVKSETGTAVWGNVFGEILGQLDATFQETAFEQNKLTAFVVIPKDALKFGATWLKQFVMEQIKEAMSVALETAIVKGNGDKQPIGLIKDLANGTVQSEKIVYNTDKTALASLATLDPTNAPKLLAPVMKALSISDKGNRLNIAGQTYLLVNPADYYDLVAKFTSMNLNGVYTTTLPFGVQLAESKAVDTGKAIAFVANRYDAYIGGGVALEEFDQTLAIQDMQLVTAKSYWYGKAKDNHTAALLTLAGG</sequence>
<dbReference type="NCBIfam" id="TIGR01554">
    <property type="entry name" value="major_cap_HK97"/>
    <property type="match status" value="1"/>
</dbReference>
<reference evidence="3 4" key="1">
    <citation type="submission" date="2018-08" db="EMBL/GenBank/DDBJ databases">
        <title>A genome reference for cultivated species of the human gut microbiota.</title>
        <authorList>
            <person name="Zou Y."/>
            <person name="Xue W."/>
            <person name="Luo G."/>
        </authorList>
    </citation>
    <scope>NUCLEOTIDE SEQUENCE [LARGE SCALE GENOMIC DNA]</scope>
    <source>
        <strain evidence="3 4">AF18-38</strain>
    </source>
</reference>
<organism evidence="3 4">
    <name type="scientific">Streptococcus anginosus</name>
    <dbReference type="NCBI Taxonomy" id="1328"/>
    <lineage>
        <taxon>Bacteria</taxon>
        <taxon>Bacillati</taxon>
        <taxon>Bacillota</taxon>
        <taxon>Bacilli</taxon>
        <taxon>Lactobacillales</taxon>
        <taxon>Streptococcaceae</taxon>
        <taxon>Streptococcus</taxon>
        <taxon>Streptococcus anginosus group</taxon>
    </lineage>
</organism>
<gene>
    <name evidence="3" type="ORF">DWX18_03355</name>
</gene>
<dbReference type="Pfam" id="PF05065">
    <property type="entry name" value="Phage_capsid"/>
    <property type="match status" value="1"/>
</dbReference>
<comment type="caution">
    <text evidence="3">The sequence shown here is derived from an EMBL/GenBank/DDBJ whole genome shotgun (WGS) entry which is preliminary data.</text>
</comment>
<evidence type="ECO:0000256" key="1">
    <source>
        <dbReference type="ARBA" id="ARBA00004328"/>
    </source>
</evidence>
<dbReference type="Proteomes" id="UP000284046">
    <property type="component" value="Unassembled WGS sequence"/>
</dbReference>
<name>A0A2T0FU91_STRAP</name>
<accession>A0A2T0FU91</accession>
<evidence type="ECO:0000313" key="3">
    <source>
        <dbReference type="EMBL" id="RGT61682.1"/>
    </source>
</evidence>
<dbReference type="EMBL" id="QRWZ01000003">
    <property type="protein sequence ID" value="RGT61682.1"/>
    <property type="molecule type" value="Genomic_DNA"/>
</dbReference>
<dbReference type="InterPro" id="IPR024455">
    <property type="entry name" value="Phage_capsid"/>
</dbReference>
<proteinExistence type="predicted"/>
<protein>
    <submittedName>
        <fullName evidence="3">Phage major capsid protein</fullName>
    </submittedName>
</protein>
<comment type="subcellular location">
    <subcellularLocation>
        <location evidence="1">Virion</location>
    </subcellularLocation>
</comment>
<feature type="domain" description="Phage capsid-like C-terminal" evidence="2">
    <location>
        <begin position="93"/>
        <end position="230"/>
    </location>
</feature>